<keyword evidence="1" id="KW-1003">Cell membrane</keyword>
<keyword evidence="2 5" id="KW-0812">Transmembrane</keyword>
<protein>
    <submittedName>
        <fullName evidence="6">Putative manganese efflux pump MntP</fullName>
    </submittedName>
</protein>
<dbReference type="EMBL" id="LWMV01000105">
    <property type="protein sequence ID" value="KZX14302.1"/>
    <property type="molecule type" value="Genomic_DNA"/>
</dbReference>
<feature type="transmembrane region" description="Helical" evidence="5">
    <location>
        <begin position="35"/>
        <end position="57"/>
    </location>
</feature>
<dbReference type="PANTHER" id="PTHR35529">
    <property type="entry name" value="MANGANESE EFFLUX PUMP MNTP-RELATED"/>
    <property type="match status" value="1"/>
</dbReference>
<organism evidence="6 7">
    <name type="scientific">Methanobrevibacter curvatus</name>
    <dbReference type="NCBI Taxonomy" id="49547"/>
    <lineage>
        <taxon>Archaea</taxon>
        <taxon>Methanobacteriati</taxon>
        <taxon>Methanobacteriota</taxon>
        <taxon>Methanomada group</taxon>
        <taxon>Methanobacteria</taxon>
        <taxon>Methanobacteriales</taxon>
        <taxon>Methanobacteriaceae</taxon>
        <taxon>Methanobrevibacter</taxon>
    </lineage>
</organism>
<dbReference type="AlphaFoldDB" id="A0A166CAJ3"/>
<proteinExistence type="predicted"/>
<dbReference type="PANTHER" id="PTHR35529:SF1">
    <property type="entry name" value="MANGANESE EFFLUX PUMP MNTP-RELATED"/>
    <property type="match status" value="1"/>
</dbReference>
<feature type="transmembrane region" description="Helical" evidence="5">
    <location>
        <begin position="6"/>
        <end position="23"/>
    </location>
</feature>
<accession>A0A166CAJ3</accession>
<name>A0A166CAJ3_9EURY</name>
<keyword evidence="7" id="KW-1185">Reference proteome</keyword>
<keyword evidence="4 5" id="KW-0472">Membrane</keyword>
<feature type="transmembrane region" description="Helical" evidence="5">
    <location>
        <begin position="63"/>
        <end position="84"/>
    </location>
</feature>
<comment type="caution">
    <text evidence="6">The sequence shown here is derived from an EMBL/GenBank/DDBJ whole genome shotgun (WGS) entry which is preliminary data.</text>
</comment>
<dbReference type="Proteomes" id="UP000077245">
    <property type="component" value="Unassembled WGS sequence"/>
</dbReference>
<evidence type="ECO:0000256" key="2">
    <source>
        <dbReference type="ARBA" id="ARBA00022692"/>
    </source>
</evidence>
<keyword evidence="3 5" id="KW-1133">Transmembrane helix</keyword>
<evidence type="ECO:0000313" key="6">
    <source>
        <dbReference type="EMBL" id="KZX14302.1"/>
    </source>
</evidence>
<evidence type="ECO:0000256" key="3">
    <source>
        <dbReference type="ARBA" id="ARBA00022989"/>
    </source>
</evidence>
<evidence type="ECO:0000256" key="4">
    <source>
        <dbReference type="ARBA" id="ARBA00023136"/>
    </source>
</evidence>
<gene>
    <name evidence="6" type="primary">mntP_1</name>
    <name evidence="6" type="ORF">MBCUR_05260</name>
</gene>
<dbReference type="InterPro" id="IPR003810">
    <property type="entry name" value="Mntp/YtaF"/>
</dbReference>
<sequence>MNIISLIILSIAVGMDIFTIAISKSTSTQINKYQTILTGLFFGGFHGLMPLLGWFAGESVRSIVTIYGPLISFLLIFIVGANMLNEGIKNKKTEDIDGFSYKKVEVFHYFRHYSYHF</sequence>
<dbReference type="PATRIC" id="fig|49547.3.peg.551"/>
<evidence type="ECO:0000256" key="1">
    <source>
        <dbReference type="ARBA" id="ARBA00022475"/>
    </source>
</evidence>
<reference evidence="6 7" key="1">
    <citation type="submission" date="2016-04" db="EMBL/GenBank/DDBJ databases">
        <title>Genome sequence of Methanobrevibacter curvatus DSM 11111.</title>
        <authorList>
            <person name="Poehlein A."/>
            <person name="Seedorf H."/>
            <person name="Daniel R."/>
        </authorList>
    </citation>
    <scope>NUCLEOTIDE SEQUENCE [LARGE SCALE GENOMIC DNA]</scope>
    <source>
        <strain evidence="6 7">DSM 11111</strain>
    </source>
</reference>
<dbReference type="Pfam" id="PF02659">
    <property type="entry name" value="Mntp"/>
    <property type="match status" value="1"/>
</dbReference>
<evidence type="ECO:0000256" key="5">
    <source>
        <dbReference type="SAM" id="Phobius"/>
    </source>
</evidence>
<evidence type="ECO:0000313" key="7">
    <source>
        <dbReference type="Proteomes" id="UP000077245"/>
    </source>
</evidence>